<accession>A0AAC8TG21</accession>
<evidence type="ECO:0000313" key="7">
    <source>
        <dbReference type="Proteomes" id="UP000035579"/>
    </source>
</evidence>
<organism evidence="6 7">
    <name type="scientific">Archangium gephyra</name>
    <dbReference type="NCBI Taxonomy" id="48"/>
    <lineage>
        <taxon>Bacteria</taxon>
        <taxon>Pseudomonadati</taxon>
        <taxon>Myxococcota</taxon>
        <taxon>Myxococcia</taxon>
        <taxon>Myxococcales</taxon>
        <taxon>Cystobacterineae</taxon>
        <taxon>Archangiaceae</taxon>
        <taxon>Archangium</taxon>
    </lineage>
</organism>
<evidence type="ECO:0000256" key="4">
    <source>
        <dbReference type="ARBA" id="ARBA00023136"/>
    </source>
</evidence>
<dbReference type="Proteomes" id="UP000035579">
    <property type="component" value="Chromosome"/>
</dbReference>
<evidence type="ECO:0000256" key="5">
    <source>
        <dbReference type="SAM" id="Phobius"/>
    </source>
</evidence>
<sequence length="130" mass="14167">MSMETHQQLGSFITGSPEPTTDEKIWGALAHVSALVLSVFGPLLVILLKGKQSIWVERQAKEALNFQATMLAMTVVMLVAGLLLFCFGGVLLWKLLAPLGLAVAVLSIYAGIKAHEGVLYRYPFNVRLVK</sequence>
<name>A0AAC8TG21_9BACT</name>
<evidence type="ECO:0000256" key="2">
    <source>
        <dbReference type="ARBA" id="ARBA00022692"/>
    </source>
</evidence>
<gene>
    <name evidence="6" type="ORF">AA314_06229</name>
</gene>
<evidence type="ECO:0000256" key="3">
    <source>
        <dbReference type="ARBA" id="ARBA00022989"/>
    </source>
</evidence>
<protein>
    <recommendedName>
        <fullName evidence="8">DUF4870 domain-containing protein</fullName>
    </recommendedName>
</protein>
<feature type="transmembrane region" description="Helical" evidence="5">
    <location>
        <begin position="69"/>
        <end position="90"/>
    </location>
</feature>
<keyword evidence="4 5" id="KW-0472">Membrane</keyword>
<evidence type="ECO:0000256" key="1">
    <source>
        <dbReference type="ARBA" id="ARBA00004141"/>
    </source>
</evidence>
<keyword evidence="2 5" id="KW-0812">Transmembrane</keyword>
<evidence type="ECO:0000313" key="6">
    <source>
        <dbReference type="EMBL" id="AKJ04603.1"/>
    </source>
</evidence>
<feature type="transmembrane region" description="Helical" evidence="5">
    <location>
        <begin position="96"/>
        <end position="112"/>
    </location>
</feature>
<dbReference type="EMBL" id="CP011509">
    <property type="protein sequence ID" value="AKJ04603.1"/>
    <property type="molecule type" value="Genomic_DNA"/>
</dbReference>
<dbReference type="Pfam" id="PF09685">
    <property type="entry name" value="MamF_MmsF"/>
    <property type="match status" value="1"/>
</dbReference>
<feature type="transmembrane region" description="Helical" evidence="5">
    <location>
        <begin position="25"/>
        <end position="48"/>
    </location>
</feature>
<dbReference type="AlphaFoldDB" id="A0AAC8TG21"/>
<comment type="subcellular location">
    <subcellularLocation>
        <location evidence="1">Membrane</location>
        <topology evidence="1">Multi-pass membrane protein</topology>
    </subcellularLocation>
</comment>
<dbReference type="KEGG" id="age:AA314_06229"/>
<dbReference type="InterPro" id="IPR019109">
    <property type="entry name" value="MamF_MmsF"/>
</dbReference>
<evidence type="ECO:0008006" key="8">
    <source>
        <dbReference type="Google" id="ProtNLM"/>
    </source>
</evidence>
<keyword evidence="3 5" id="KW-1133">Transmembrane helix</keyword>
<proteinExistence type="predicted"/>
<reference evidence="6 7" key="1">
    <citation type="submission" date="2015-05" db="EMBL/GenBank/DDBJ databases">
        <title>Genome assembly of Archangium gephyra DSM 2261.</title>
        <authorList>
            <person name="Sharma G."/>
            <person name="Subramanian S."/>
        </authorList>
    </citation>
    <scope>NUCLEOTIDE SEQUENCE [LARGE SCALE GENOMIC DNA]</scope>
    <source>
        <strain evidence="6 7">DSM 2261</strain>
    </source>
</reference>